<feature type="region of interest" description="Disordered" evidence="1">
    <location>
        <begin position="71"/>
        <end position="121"/>
    </location>
</feature>
<feature type="domain" description="Ty3 transposon capsid-like protein" evidence="2">
    <location>
        <begin position="6"/>
        <end position="77"/>
    </location>
</feature>
<dbReference type="PANTHER" id="PTHR15503">
    <property type="entry name" value="LDOC1 RELATED"/>
    <property type="match status" value="1"/>
</dbReference>
<protein>
    <recommendedName>
        <fullName evidence="2">Ty3 transposon capsid-like protein domain-containing protein</fullName>
    </recommendedName>
</protein>
<dbReference type="InterPro" id="IPR032567">
    <property type="entry name" value="RTL1-rel"/>
</dbReference>
<accession>A0A6L2NZX9</accession>
<dbReference type="PANTHER" id="PTHR15503:SF45">
    <property type="entry name" value="RNA-DIRECTED DNA POLYMERASE HOMOLOG"/>
    <property type="match status" value="1"/>
</dbReference>
<reference evidence="3" key="1">
    <citation type="journal article" date="2019" name="Sci. Rep.">
        <title>Draft genome of Tanacetum cinerariifolium, the natural source of mosquito coil.</title>
        <authorList>
            <person name="Yamashiro T."/>
            <person name="Shiraishi A."/>
            <person name="Satake H."/>
            <person name="Nakayama K."/>
        </authorList>
    </citation>
    <scope>NUCLEOTIDE SEQUENCE</scope>
</reference>
<proteinExistence type="predicted"/>
<comment type="caution">
    <text evidence="3">The sequence shown here is derived from an EMBL/GenBank/DDBJ whole genome shotgun (WGS) entry which is preliminary data.</text>
</comment>
<dbReference type="Pfam" id="PF19259">
    <property type="entry name" value="Ty3_capsid"/>
    <property type="match status" value="1"/>
</dbReference>
<dbReference type="AlphaFoldDB" id="A0A6L2NZX9"/>
<dbReference type="EMBL" id="BKCJ010010476">
    <property type="protein sequence ID" value="GEU91753.1"/>
    <property type="molecule type" value="Genomic_DNA"/>
</dbReference>
<evidence type="ECO:0000256" key="1">
    <source>
        <dbReference type="SAM" id="MobiDB-lite"/>
    </source>
</evidence>
<gene>
    <name evidence="3" type="ORF">Tci_063731</name>
</gene>
<sequence>MMIRNEVDKYATHFNELARMVPHIVFTDEKRVDRYIWGLVPEIRRMVTSSNPITLQAAVGMAYRLTNNVVRSSGASKGNDSGRNRHEDQRRNQGRDHQDKRKRVTKNYGVTGHFSRNYQRGEEINRRKPTCYECGRFDPLKNVYPKLNRAPNNNNNNNAAKSTGPSLFSLEFRPLLDQKSECLKESYTIEYANDHEYEAGEILADCGEPLIVQGEKLVRDLKIVLDIKMYKYLEKECFAFLVHVVEKDMKVKLIQDIPIVRDYPKVFPDDLLGLPPPRKVEFQIDLIPGATLVARRHII</sequence>
<evidence type="ECO:0000259" key="2">
    <source>
        <dbReference type="Pfam" id="PF19259"/>
    </source>
</evidence>
<dbReference type="InterPro" id="IPR045358">
    <property type="entry name" value="Ty3_capsid"/>
</dbReference>
<organism evidence="3">
    <name type="scientific">Tanacetum cinerariifolium</name>
    <name type="common">Dalmatian daisy</name>
    <name type="synonym">Chrysanthemum cinerariifolium</name>
    <dbReference type="NCBI Taxonomy" id="118510"/>
    <lineage>
        <taxon>Eukaryota</taxon>
        <taxon>Viridiplantae</taxon>
        <taxon>Streptophyta</taxon>
        <taxon>Embryophyta</taxon>
        <taxon>Tracheophyta</taxon>
        <taxon>Spermatophyta</taxon>
        <taxon>Magnoliopsida</taxon>
        <taxon>eudicotyledons</taxon>
        <taxon>Gunneridae</taxon>
        <taxon>Pentapetalae</taxon>
        <taxon>asterids</taxon>
        <taxon>campanulids</taxon>
        <taxon>Asterales</taxon>
        <taxon>Asteraceae</taxon>
        <taxon>Asteroideae</taxon>
        <taxon>Anthemideae</taxon>
        <taxon>Anthemidinae</taxon>
        <taxon>Tanacetum</taxon>
    </lineage>
</organism>
<name>A0A6L2NZX9_TANCI</name>
<evidence type="ECO:0000313" key="3">
    <source>
        <dbReference type="EMBL" id="GEU91753.1"/>
    </source>
</evidence>
<feature type="compositionally biased region" description="Basic and acidic residues" evidence="1">
    <location>
        <begin position="80"/>
        <end position="99"/>
    </location>
</feature>